<dbReference type="EMBL" id="BAABLX010000029">
    <property type="protein sequence ID" value="GAA4952399.1"/>
    <property type="molecule type" value="Genomic_DNA"/>
</dbReference>
<proteinExistence type="predicted"/>
<dbReference type="InterPro" id="IPR013022">
    <property type="entry name" value="Xyl_isomerase-like_TIM-brl"/>
</dbReference>
<accession>A0AAV3U6M1</accession>
<dbReference type="InterPro" id="IPR036237">
    <property type="entry name" value="Xyl_isomerase-like_sf"/>
</dbReference>
<keyword evidence="3" id="KW-1185">Reference proteome</keyword>
<evidence type="ECO:0000259" key="1">
    <source>
        <dbReference type="Pfam" id="PF01261"/>
    </source>
</evidence>
<dbReference type="PANTHER" id="PTHR12110">
    <property type="entry name" value="HYDROXYPYRUVATE ISOMERASE"/>
    <property type="match status" value="1"/>
</dbReference>
<evidence type="ECO:0000313" key="3">
    <source>
        <dbReference type="Proteomes" id="UP001409585"/>
    </source>
</evidence>
<evidence type="ECO:0000313" key="2">
    <source>
        <dbReference type="EMBL" id="GAA4952399.1"/>
    </source>
</evidence>
<name>A0AAV3U6M1_9ALTE</name>
<dbReference type="InterPro" id="IPR050312">
    <property type="entry name" value="IolE/XylAMocC-like"/>
</dbReference>
<feature type="domain" description="Xylose isomerase-like TIM barrel" evidence="1">
    <location>
        <begin position="37"/>
        <end position="263"/>
    </location>
</feature>
<dbReference type="Pfam" id="PF01261">
    <property type="entry name" value="AP_endonuc_2"/>
    <property type="match status" value="1"/>
</dbReference>
<protein>
    <recommendedName>
        <fullName evidence="1">Xylose isomerase-like TIM barrel domain-containing protein</fullName>
    </recommendedName>
</protein>
<comment type="caution">
    <text evidence="2">The sequence shown here is derived from an EMBL/GenBank/DDBJ whole genome shotgun (WGS) entry which is preliminary data.</text>
</comment>
<dbReference type="PANTHER" id="PTHR12110:SF48">
    <property type="entry name" value="BLL3656 PROTEIN"/>
    <property type="match status" value="1"/>
</dbReference>
<dbReference type="RefSeq" id="WP_345425809.1">
    <property type="nucleotide sequence ID" value="NZ_AP031496.1"/>
</dbReference>
<reference evidence="3" key="1">
    <citation type="journal article" date="2019" name="Int. J. Syst. Evol. Microbiol.">
        <title>The Global Catalogue of Microorganisms (GCM) 10K type strain sequencing project: providing services to taxonomists for standard genome sequencing and annotation.</title>
        <authorList>
            <consortium name="The Broad Institute Genomics Platform"/>
            <consortium name="The Broad Institute Genome Sequencing Center for Infectious Disease"/>
            <person name="Wu L."/>
            <person name="Ma J."/>
        </authorList>
    </citation>
    <scope>NUCLEOTIDE SEQUENCE [LARGE SCALE GENOMIC DNA]</scope>
    <source>
        <strain evidence="3">JCM 19134</strain>
    </source>
</reference>
<dbReference type="Gene3D" id="3.20.20.150">
    <property type="entry name" value="Divalent-metal-dependent TIM barrel enzymes"/>
    <property type="match status" value="1"/>
</dbReference>
<sequence length="284" mass="31135">MEYSLWPACVKTHSYAQQLAAARAGGFTHLPIGGFTIRQLLQSQSLNDIRRQALDAGVQLGHYDGFTDWAPVRFDPSLPEAAQAVFDFSAEQCLEYCNQLGLKSICATGAFLLGQFSVNQLSDGFAAFCLKAAEFNIRVDLEFIPMWGVANLNLAWRIVQASGAANAGILFDTWHFLRGDADFTLLSQLPSDAITCVQLADAAHSTKHMPLMEDCLGYRRPPGEGDLPLAKVGEILRKQVRVHSIGPEVFSNVLDRLEAEQAARRVAKACQATFPEYDWPAGAD</sequence>
<dbReference type="AlphaFoldDB" id="A0AAV3U6M1"/>
<dbReference type="Proteomes" id="UP001409585">
    <property type="component" value="Unassembled WGS sequence"/>
</dbReference>
<dbReference type="SUPFAM" id="SSF51658">
    <property type="entry name" value="Xylose isomerase-like"/>
    <property type="match status" value="1"/>
</dbReference>
<gene>
    <name evidence="2" type="ORF">GCM10025791_36350</name>
</gene>
<organism evidence="2 3">
    <name type="scientific">Halioxenophilus aromaticivorans</name>
    <dbReference type="NCBI Taxonomy" id="1306992"/>
    <lineage>
        <taxon>Bacteria</taxon>
        <taxon>Pseudomonadati</taxon>
        <taxon>Pseudomonadota</taxon>
        <taxon>Gammaproteobacteria</taxon>
        <taxon>Alteromonadales</taxon>
        <taxon>Alteromonadaceae</taxon>
        <taxon>Halioxenophilus</taxon>
    </lineage>
</organism>